<accession>A0ABW8PLM5</accession>
<organism evidence="1 2">
    <name type="scientific">Flavobacterium davisii</name>
    <dbReference type="NCBI Taxonomy" id="2906077"/>
    <lineage>
        <taxon>Bacteria</taxon>
        <taxon>Pseudomonadati</taxon>
        <taxon>Bacteroidota</taxon>
        <taxon>Flavobacteriia</taxon>
        <taxon>Flavobacteriales</taxon>
        <taxon>Flavobacteriaceae</taxon>
        <taxon>Flavobacterium</taxon>
    </lineage>
</organism>
<dbReference type="InterPro" id="IPR024787">
    <property type="entry name" value="EcsC"/>
</dbReference>
<evidence type="ECO:0000313" key="2">
    <source>
        <dbReference type="Proteomes" id="UP001621813"/>
    </source>
</evidence>
<dbReference type="EMBL" id="JAZGZR010000005">
    <property type="protein sequence ID" value="MFK7048857.1"/>
    <property type="molecule type" value="Genomic_DNA"/>
</dbReference>
<comment type="caution">
    <text evidence="1">The sequence shown here is derived from an EMBL/GenBank/DDBJ whole genome shotgun (WGS) entry which is preliminary data.</text>
</comment>
<keyword evidence="2" id="KW-1185">Reference proteome</keyword>
<sequence>MENNQDEKKNAVIKWMDEYIDTFIVSNSSEISGYVYKLREQNPKISDIDLAKKIVNRKSFKNGLVGAATGVGGLITLPVTVPIDIIATWKIQITMAFTIAHVFGHTKDTTDLRTDVYLILAGSSAQEALKKVGIQVGKEVTKRAIQKNISKEMMKKIWKIIPQKIITKSGQKSLTSFSKMVPLIGAPIGFAFDYVGTKTVGNFAVKYYSGN</sequence>
<evidence type="ECO:0000313" key="1">
    <source>
        <dbReference type="EMBL" id="MFK7048857.1"/>
    </source>
</evidence>
<dbReference type="RefSeq" id="WP_405322568.1">
    <property type="nucleotide sequence ID" value="NZ_JAZGZR010000005.1"/>
</dbReference>
<protein>
    <submittedName>
        <fullName evidence="1">EcsC family protein</fullName>
    </submittedName>
</protein>
<proteinExistence type="predicted"/>
<name>A0ABW8PLM5_9FLAO</name>
<dbReference type="Proteomes" id="UP001621813">
    <property type="component" value="Unassembled WGS sequence"/>
</dbReference>
<dbReference type="Pfam" id="PF12787">
    <property type="entry name" value="EcsC"/>
    <property type="match status" value="1"/>
</dbReference>
<reference evidence="1 2" key="1">
    <citation type="submission" date="2024-02" db="EMBL/GenBank/DDBJ databases">
        <title>Comparative Genomic Analysis of Flavobacterium Species Causing Columnaris Disease of Freshwater Fish in Thailand: Insights into Virulence and Resistance Mechanisms.</title>
        <authorList>
            <person name="Nguyen D."/>
            <person name="Chokmangmeepisarn P."/>
            <person name="Khianchaikhan K."/>
            <person name="Morishita M."/>
            <person name="Bunnoy A."/>
            <person name="Rodkhum C."/>
        </authorList>
    </citation>
    <scope>NUCLEOTIDE SEQUENCE [LARGE SCALE GENOMIC DNA]</scope>
    <source>
        <strain evidence="1 2">KCRT2007</strain>
    </source>
</reference>
<gene>
    <name evidence="1" type="ORF">V3Q77_03050</name>
</gene>